<sequence length="311" mass="34433">MPLFSGRGQGLDAIVHQSAPTTLELLLNDPPRFLAAMLYKYMRNKDHAPTGSVRCDDTIEHALVRVVCISDTHNVYLDSTQVPVGDILIHAGDITQSGTVSEVQDTLDWLGALPHRHKVVIAGNHDRCLAIPEECSALRWPQGVTYLSDAECQLYVGARTINIYGSPWTPKHGSGVFQYPRYPTNSAIQQWSSIPANTDILVTHGPPASHLDLGDYGCAALRDALWDAQPKLHVFGHIHAGRRVEVAKWDVAQRYYELVMARKSRWAGLFNMAFFLLRGLFVKGRKSIMVNAAVCGGVRDEDVRDAIVVDL</sequence>
<dbReference type="SUPFAM" id="SSF56300">
    <property type="entry name" value="Metallo-dependent phosphatases"/>
    <property type="match status" value="1"/>
</dbReference>
<dbReference type="PANTHER" id="PTHR12905:SF28">
    <property type="entry name" value="RHAMNOGALACTURONATE LYASE C-RELATED"/>
    <property type="match status" value="1"/>
</dbReference>
<dbReference type="CDD" id="cd07379">
    <property type="entry name" value="MPP_239FB"/>
    <property type="match status" value="1"/>
</dbReference>
<dbReference type="InterPro" id="IPR051693">
    <property type="entry name" value="UPF0046_metallophosphoest"/>
</dbReference>
<dbReference type="Proteomes" id="UP000027195">
    <property type="component" value="Unassembled WGS sequence"/>
</dbReference>
<reference evidence="3" key="1">
    <citation type="journal article" date="2014" name="Proc. Natl. Acad. Sci. U.S.A.">
        <title>Extensive sampling of basidiomycete genomes demonstrates inadequacy of the white-rot/brown-rot paradigm for wood decay fungi.</title>
        <authorList>
            <person name="Riley R."/>
            <person name="Salamov A.A."/>
            <person name="Brown D.W."/>
            <person name="Nagy L.G."/>
            <person name="Floudas D."/>
            <person name="Held B.W."/>
            <person name="Levasseur A."/>
            <person name="Lombard V."/>
            <person name="Morin E."/>
            <person name="Otillar R."/>
            <person name="Lindquist E.A."/>
            <person name="Sun H."/>
            <person name="LaButti K.M."/>
            <person name="Schmutz J."/>
            <person name="Jabbour D."/>
            <person name="Luo H."/>
            <person name="Baker S.E."/>
            <person name="Pisabarro A.G."/>
            <person name="Walton J.D."/>
            <person name="Blanchette R.A."/>
            <person name="Henrissat B."/>
            <person name="Martin F."/>
            <person name="Cullen D."/>
            <person name="Hibbett D.S."/>
            <person name="Grigoriev I.V."/>
        </authorList>
    </citation>
    <scope>NUCLEOTIDE SEQUENCE [LARGE SCALE GENOMIC DNA]</scope>
    <source>
        <strain evidence="3">FD-172 SS1</strain>
    </source>
</reference>
<dbReference type="AlphaFoldDB" id="A0A067N421"/>
<dbReference type="OrthoDB" id="630188at2759"/>
<gene>
    <name evidence="2" type="ORF">BOTBODRAFT_153725</name>
</gene>
<dbReference type="HOGENOM" id="CLU_041441_3_1_1"/>
<organism evidence="2 3">
    <name type="scientific">Botryobasidium botryosum (strain FD-172 SS1)</name>
    <dbReference type="NCBI Taxonomy" id="930990"/>
    <lineage>
        <taxon>Eukaryota</taxon>
        <taxon>Fungi</taxon>
        <taxon>Dikarya</taxon>
        <taxon>Basidiomycota</taxon>
        <taxon>Agaricomycotina</taxon>
        <taxon>Agaricomycetes</taxon>
        <taxon>Cantharellales</taxon>
        <taxon>Botryobasidiaceae</taxon>
        <taxon>Botryobasidium</taxon>
    </lineage>
</organism>
<feature type="domain" description="Calcineurin-like phosphoesterase" evidence="1">
    <location>
        <begin position="65"/>
        <end position="240"/>
    </location>
</feature>
<name>A0A067N421_BOTB1</name>
<dbReference type="InterPro" id="IPR029052">
    <property type="entry name" value="Metallo-depent_PP-like"/>
</dbReference>
<keyword evidence="3" id="KW-1185">Reference proteome</keyword>
<dbReference type="InParanoid" id="A0A067N421"/>
<dbReference type="PANTHER" id="PTHR12905">
    <property type="entry name" value="METALLOPHOSPHOESTERASE"/>
    <property type="match status" value="1"/>
</dbReference>
<evidence type="ECO:0000313" key="2">
    <source>
        <dbReference type="EMBL" id="KDQ18842.1"/>
    </source>
</evidence>
<proteinExistence type="predicted"/>
<dbReference type="InterPro" id="IPR004843">
    <property type="entry name" value="Calcineurin-like_PHP"/>
</dbReference>
<evidence type="ECO:0000259" key="1">
    <source>
        <dbReference type="Pfam" id="PF00149"/>
    </source>
</evidence>
<accession>A0A067N421</accession>
<dbReference type="Pfam" id="PF00149">
    <property type="entry name" value="Metallophos"/>
    <property type="match status" value="1"/>
</dbReference>
<dbReference type="Gene3D" id="3.60.21.10">
    <property type="match status" value="1"/>
</dbReference>
<dbReference type="EMBL" id="KL198020">
    <property type="protein sequence ID" value="KDQ18842.1"/>
    <property type="molecule type" value="Genomic_DNA"/>
</dbReference>
<evidence type="ECO:0000313" key="3">
    <source>
        <dbReference type="Proteomes" id="UP000027195"/>
    </source>
</evidence>
<dbReference type="GO" id="GO:0016787">
    <property type="term" value="F:hydrolase activity"/>
    <property type="evidence" value="ECO:0007669"/>
    <property type="project" value="InterPro"/>
</dbReference>
<protein>
    <recommendedName>
        <fullName evidence="1">Calcineurin-like phosphoesterase domain-containing protein</fullName>
    </recommendedName>
</protein>